<gene>
    <name evidence="3" type="ORF">LzC2_23940</name>
</gene>
<sequence length="210" mass="21405">MLKPLALFALPAVVVAGLADWYADSAGGPEWIDAVVGTLAVVGASAGIASLKPGTAPAEAPAKPQTNVEPPKPVAPPKPPPPKRPEGEDALVLLATLQREARLIDFLKEDLSAYEDAQVGAAVRDVHRDAAAVLERLFAPAPAVDQEEGSRVDPASLPAGRVKTTGQVGGGSGTLVHPGWAATKVNLPARTGPPDEAAVRVLAPAEVEVG</sequence>
<evidence type="ECO:0000313" key="4">
    <source>
        <dbReference type="Proteomes" id="UP000609651"/>
    </source>
</evidence>
<protein>
    <recommendedName>
        <fullName evidence="2">DUF2760 domain-containing protein</fullName>
    </recommendedName>
</protein>
<dbReference type="InterPro" id="IPR021212">
    <property type="entry name" value="DUF2760"/>
</dbReference>
<feature type="domain" description="DUF2760" evidence="2">
    <location>
        <begin position="88"/>
        <end position="208"/>
    </location>
</feature>
<evidence type="ECO:0000259" key="2">
    <source>
        <dbReference type="Pfam" id="PF10816"/>
    </source>
</evidence>
<comment type="caution">
    <text evidence="3">The sequence shown here is derived from an EMBL/GenBank/DDBJ whole genome shotgun (WGS) entry which is preliminary data.</text>
</comment>
<dbReference type="EMBL" id="WTPX01000072">
    <property type="protein sequence ID" value="NNJ26311.1"/>
    <property type="molecule type" value="Genomic_DNA"/>
</dbReference>
<keyword evidence="4" id="KW-1185">Reference proteome</keyword>
<feature type="region of interest" description="Disordered" evidence="1">
    <location>
        <begin position="53"/>
        <end position="87"/>
    </location>
</feature>
<proteinExistence type="predicted"/>
<dbReference type="Pfam" id="PF10816">
    <property type="entry name" value="DUF2760"/>
    <property type="match status" value="1"/>
</dbReference>
<feature type="region of interest" description="Disordered" evidence="1">
    <location>
        <begin position="145"/>
        <end position="175"/>
    </location>
</feature>
<feature type="compositionally biased region" description="Pro residues" evidence="1">
    <location>
        <begin position="70"/>
        <end position="82"/>
    </location>
</feature>
<name>A0ABX1VHQ9_9PLAN</name>
<evidence type="ECO:0000313" key="3">
    <source>
        <dbReference type="EMBL" id="NNJ26311.1"/>
    </source>
</evidence>
<reference evidence="3 4" key="1">
    <citation type="journal article" date="2020" name="Syst. Appl. Microbiol.">
        <title>Alienimonas chondri sp. nov., a novel planctomycete isolated from the biofilm of the red alga Chondrus crispus.</title>
        <authorList>
            <person name="Vitorino I."/>
            <person name="Albuquerque L."/>
            <person name="Wiegand S."/>
            <person name="Kallscheuer N."/>
            <person name="da Costa M.S."/>
            <person name="Lobo-da-Cunha A."/>
            <person name="Jogler C."/>
            <person name="Lage O.M."/>
        </authorList>
    </citation>
    <scope>NUCLEOTIDE SEQUENCE [LARGE SCALE GENOMIC DNA]</scope>
    <source>
        <strain evidence="3 4">LzC2</strain>
    </source>
</reference>
<organism evidence="3 4">
    <name type="scientific">Alienimonas chondri</name>
    <dbReference type="NCBI Taxonomy" id="2681879"/>
    <lineage>
        <taxon>Bacteria</taxon>
        <taxon>Pseudomonadati</taxon>
        <taxon>Planctomycetota</taxon>
        <taxon>Planctomycetia</taxon>
        <taxon>Planctomycetales</taxon>
        <taxon>Planctomycetaceae</taxon>
        <taxon>Alienimonas</taxon>
    </lineage>
</organism>
<accession>A0ABX1VHQ9</accession>
<dbReference type="RefSeq" id="WP_171187217.1">
    <property type="nucleotide sequence ID" value="NZ_WTPX01000072.1"/>
</dbReference>
<evidence type="ECO:0000256" key="1">
    <source>
        <dbReference type="SAM" id="MobiDB-lite"/>
    </source>
</evidence>
<dbReference type="Proteomes" id="UP000609651">
    <property type="component" value="Unassembled WGS sequence"/>
</dbReference>